<dbReference type="AlphaFoldDB" id="A0A430A5E3"/>
<accession>A0A430A5E3</accession>
<keyword evidence="2" id="KW-1185">Reference proteome</keyword>
<proteinExistence type="predicted"/>
<evidence type="ECO:0000313" key="1">
    <source>
        <dbReference type="EMBL" id="RSU01971.1"/>
    </source>
</evidence>
<comment type="caution">
    <text evidence="1">The sequence shown here is derived from an EMBL/GenBank/DDBJ whole genome shotgun (WGS) entry which is preliminary data.</text>
</comment>
<reference evidence="1 2" key="1">
    <citation type="submission" date="2017-05" db="EMBL/GenBank/DDBJ databases">
        <title>Vagococcus spp. assemblies.</title>
        <authorList>
            <person name="Gulvik C.A."/>
        </authorList>
    </citation>
    <scope>NUCLEOTIDE SEQUENCE [LARGE SCALE GENOMIC DNA]</scope>
    <source>
        <strain evidence="1 2">CCUG 41755</strain>
    </source>
</reference>
<sequence length="86" mass="10043">MLKIESKDIVTKFKEIYVDDVLVIGLSIEVDSSRKVTNGVNRIVYDEDLYLENKEDIRVEMNKFQSEAFLLEDTNQLNKQKDEATK</sequence>
<evidence type="ECO:0000313" key="2">
    <source>
        <dbReference type="Proteomes" id="UP000287101"/>
    </source>
</evidence>
<name>A0A430A5E3_9ENTE</name>
<dbReference type="Proteomes" id="UP000287101">
    <property type="component" value="Unassembled WGS sequence"/>
</dbReference>
<protein>
    <submittedName>
        <fullName evidence="1">Uncharacterized protein</fullName>
    </submittedName>
</protein>
<organism evidence="1 2">
    <name type="scientific">Vagococcus fessus</name>
    <dbReference type="NCBI Taxonomy" id="120370"/>
    <lineage>
        <taxon>Bacteria</taxon>
        <taxon>Bacillati</taxon>
        <taxon>Bacillota</taxon>
        <taxon>Bacilli</taxon>
        <taxon>Lactobacillales</taxon>
        <taxon>Enterococcaceae</taxon>
        <taxon>Vagococcus</taxon>
    </lineage>
</organism>
<dbReference type="EMBL" id="NGJY01000004">
    <property type="protein sequence ID" value="RSU01971.1"/>
    <property type="molecule type" value="Genomic_DNA"/>
</dbReference>
<gene>
    <name evidence="1" type="ORF">CBF31_09395</name>
</gene>